<feature type="transmembrane region" description="Helical" evidence="7">
    <location>
        <begin position="171"/>
        <end position="193"/>
    </location>
</feature>
<evidence type="ECO:0000259" key="8">
    <source>
        <dbReference type="SMART" id="SM00014"/>
    </source>
</evidence>
<comment type="caution">
    <text evidence="9">The sequence shown here is derived from an EMBL/GenBank/DDBJ whole genome shotgun (WGS) entry which is preliminary data.</text>
</comment>
<protein>
    <submittedName>
        <fullName evidence="9">Undecaprenyl-diphosphatase BcrC</fullName>
        <ecNumber evidence="9">3.6.1.27</ecNumber>
    </submittedName>
</protein>
<keyword evidence="3 7" id="KW-0812">Transmembrane</keyword>
<keyword evidence="5 7" id="KW-1133">Transmembrane helix</keyword>
<evidence type="ECO:0000256" key="5">
    <source>
        <dbReference type="ARBA" id="ARBA00022989"/>
    </source>
</evidence>
<feature type="transmembrane region" description="Helical" evidence="7">
    <location>
        <begin position="146"/>
        <end position="164"/>
    </location>
</feature>
<dbReference type="STRING" id="169679.CSACC_33020"/>
<evidence type="ECO:0000256" key="3">
    <source>
        <dbReference type="ARBA" id="ARBA00022692"/>
    </source>
</evidence>
<evidence type="ECO:0000256" key="7">
    <source>
        <dbReference type="SAM" id="Phobius"/>
    </source>
</evidence>
<dbReference type="EC" id="3.6.1.27" evidence="9"/>
<evidence type="ECO:0000256" key="6">
    <source>
        <dbReference type="ARBA" id="ARBA00023136"/>
    </source>
</evidence>
<feature type="transmembrane region" description="Helical" evidence="7">
    <location>
        <begin position="120"/>
        <end position="140"/>
    </location>
</feature>
<dbReference type="SUPFAM" id="SSF48317">
    <property type="entry name" value="Acid phosphatase/Vanadium-dependent haloperoxidase"/>
    <property type="match status" value="1"/>
</dbReference>
<dbReference type="SMART" id="SM00014">
    <property type="entry name" value="acidPPc"/>
    <property type="match status" value="1"/>
</dbReference>
<keyword evidence="2" id="KW-1003">Cell membrane</keyword>
<dbReference type="PANTHER" id="PTHR14969:SF62">
    <property type="entry name" value="DECAPRENYLPHOSPHORYL-5-PHOSPHORIBOSE PHOSPHATASE RV3807C-RELATED"/>
    <property type="match status" value="1"/>
</dbReference>
<dbReference type="InterPro" id="IPR000326">
    <property type="entry name" value="PAP2/HPO"/>
</dbReference>
<keyword evidence="6 7" id="KW-0472">Membrane</keyword>
<dbReference type="InterPro" id="IPR036938">
    <property type="entry name" value="PAP2/HPO_sf"/>
</dbReference>
<accession>A0A1S8NE35</accession>
<dbReference type="Gene3D" id="1.20.144.10">
    <property type="entry name" value="Phosphatidic acid phosphatase type 2/haloperoxidase"/>
    <property type="match status" value="1"/>
</dbReference>
<keyword evidence="4 9" id="KW-0378">Hydrolase</keyword>
<organism evidence="9 10">
    <name type="scientific">Clostridium saccharobutylicum</name>
    <dbReference type="NCBI Taxonomy" id="169679"/>
    <lineage>
        <taxon>Bacteria</taxon>
        <taxon>Bacillati</taxon>
        <taxon>Bacillota</taxon>
        <taxon>Clostridia</taxon>
        <taxon>Eubacteriales</taxon>
        <taxon>Clostridiaceae</taxon>
        <taxon>Clostridium</taxon>
    </lineage>
</organism>
<feature type="domain" description="Phosphatidic acid phosphatase type 2/haloperoxidase" evidence="8">
    <location>
        <begin position="77"/>
        <end position="187"/>
    </location>
</feature>
<dbReference type="PANTHER" id="PTHR14969">
    <property type="entry name" value="SPHINGOSINE-1-PHOSPHATE PHOSPHOHYDROLASE"/>
    <property type="match status" value="1"/>
</dbReference>
<feature type="transmembrane region" description="Helical" evidence="7">
    <location>
        <begin position="46"/>
        <end position="70"/>
    </location>
</feature>
<evidence type="ECO:0000313" key="9">
    <source>
        <dbReference type="EMBL" id="OOM14668.1"/>
    </source>
</evidence>
<gene>
    <name evidence="9" type="primary">bcrC_1</name>
    <name evidence="9" type="ORF">CLOSAC_15480</name>
</gene>
<dbReference type="GO" id="GO:0050380">
    <property type="term" value="F:undecaprenyl-diphosphatase activity"/>
    <property type="evidence" value="ECO:0007669"/>
    <property type="project" value="UniProtKB-EC"/>
</dbReference>
<reference evidence="9 10" key="1">
    <citation type="submission" date="2016-05" db="EMBL/GenBank/DDBJ databases">
        <title>Microbial solvent formation.</title>
        <authorList>
            <person name="Poehlein A."/>
            <person name="Montoya Solano J.D."/>
            <person name="Flitsch S."/>
            <person name="Krabben P."/>
            <person name="Duerre P."/>
            <person name="Daniel R."/>
        </authorList>
    </citation>
    <scope>NUCLEOTIDE SEQUENCE [LARGE SCALE GENOMIC DNA]</scope>
    <source>
        <strain evidence="9 10">L1-8</strain>
    </source>
</reference>
<dbReference type="AlphaFoldDB" id="A0A1S8NE35"/>
<name>A0A1S8NE35_CLOSA</name>
<dbReference type="RefSeq" id="WP_077864907.1">
    <property type="nucleotide sequence ID" value="NZ_LZYZ01000002.1"/>
</dbReference>
<comment type="subcellular location">
    <subcellularLocation>
        <location evidence="1">Cell membrane</location>
        <topology evidence="1">Multi-pass membrane protein</topology>
    </subcellularLocation>
</comment>
<proteinExistence type="predicted"/>
<dbReference type="Pfam" id="PF01569">
    <property type="entry name" value="PAP2"/>
    <property type="match status" value="1"/>
</dbReference>
<sequence length="194" mass="22321">MRILKNFINIIFSKVTYLNISEKINKIDRYILFLIKKYLENKYLDILMPIITRLGNLGFIWILVAIALLIDKPYRVIGNIVIITLIISTIIGEVIIKNLVRRFRPYNKLDDIKLLIKRPISYSFPSGHTLSSFAVAIVLSTFFKEYQLIFISIAFLIAFSRVYLHVHYPTDVIAGIILGLIVGSLCSKLVFIIV</sequence>
<evidence type="ECO:0000313" key="10">
    <source>
        <dbReference type="Proteomes" id="UP000191154"/>
    </source>
</evidence>
<dbReference type="GO" id="GO:0005886">
    <property type="term" value="C:plasma membrane"/>
    <property type="evidence" value="ECO:0007669"/>
    <property type="project" value="UniProtKB-SubCell"/>
</dbReference>
<dbReference type="Proteomes" id="UP000191154">
    <property type="component" value="Unassembled WGS sequence"/>
</dbReference>
<evidence type="ECO:0000256" key="2">
    <source>
        <dbReference type="ARBA" id="ARBA00022475"/>
    </source>
</evidence>
<dbReference type="EMBL" id="LZYZ01000002">
    <property type="protein sequence ID" value="OOM14668.1"/>
    <property type="molecule type" value="Genomic_DNA"/>
</dbReference>
<feature type="transmembrane region" description="Helical" evidence="7">
    <location>
        <begin position="76"/>
        <end position="100"/>
    </location>
</feature>
<evidence type="ECO:0000256" key="1">
    <source>
        <dbReference type="ARBA" id="ARBA00004651"/>
    </source>
</evidence>
<evidence type="ECO:0000256" key="4">
    <source>
        <dbReference type="ARBA" id="ARBA00022801"/>
    </source>
</evidence>